<sequence>MWDGGGCDADVLGKCNSLMRMWMCMGGWVWALCAWALRRLSGIQALHHHHHHHHHRRRGRYGGGFEWAVTVSVFVFASVSVSVSVAVHPPFWERRTVRLSASRARQTPVTPTAQISATLAAVFAP</sequence>
<evidence type="ECO:0000256" key="1">
    <source>
        <dbReference type="SAM" id="Phobius"/>
    </source>
</evidence>
<dbReference type="OMA" id="PFWERRT"/>
<dbReference type="Proteomes" id="UP000000304">
    <property type="component" value="Chromosome 3L"/>
</dbReference>
<evidence type="ECO:0000313" key="3">
    <source>
        <dbReference type="Proteomes" id="UP000000304"/>
    </source>
</evidence>
<feature type="transmembrane region" description="Helical" evidence="1">
    <location>
        <begin position="20"/>
        <end position="37"/>
    </location>
</feature>
<keyword evidence="1" id="KW-0812">Transmembrane</keyword>
<feature type="transmembrane region" description="Helical" evidence="1">
    <location>
        <begin position="65"/>
        <end position="87"/>
    </location>
</feature>
<dbReference type="AlphaFoldDB" id="B4QQ80"/>
<proteinExistence type="predicted"/>
<gene>
    <name evidence="2" type="primary">Dsim\GD12793</name>
    <name evidence="2" type="ORF">Dsim_GD12793</name>
</gene>
<accession>B4QQ80</accession>
<keyword evidence="1" id="KW-1133">Transmembrane helix</keyword>
<dbReference type="EMBL" id="CM000363">
    <property type="protein sequence ID" value="EDX10098.1"/>
    <property type="molecule type" value="Genomic_DNA"/>
</dbReference>
<dbReference type="HOGENOM" id="CLU_2017615_0_0_1"/>
<organism evidence="2 3">
    <name type="scientific">Drosophila simulans</name>
    <name type="common">Fruit fly</name>
    <dbReference type="NCBI Taxonomy" id="7240"/>
    <lineage>
        <taxon>Eukaryota</taxon>
        <taxon>Metazoa</taxon>
        <taxon>Ecdysozoa</taxon>
        <taxon>Arthropoda</taxon>
        <taxon>Hexapoda</taxon>
        <taxon>Insecta</taxon>
        <taxon>Pterygota</taxon>
        <taxon>Neoptera</taxon>
        <taxon>Endopterygota</taxon>
        <taxon>Diptera</taxon>
        <taxon>Brachycera</taxon>
        <taxon>Muscomorpha</taxon>
        <taxon>Ephydroidea</taxon>
        <taxon>Drosophilidae</taxon>
        <taxon>Drosophila</taxon>
        <taxon>Sophophora</taxon>
    </lineage>
</organism>
<protein>
    <submittedName>
        <fullName evidence="2">GD12793</fullName>
    </submittedName>
</protein>
<name>B4QQ80_DROSI</name>
<reference evidence="2 3" key="1">
    <citation type="journal article" date="2007" name="Nature">
        <title>Evolution of genes and genomes on the Drosophila phylogeny.</title>
        <authorList>
            <consortium name="Drosophila 12 Genomes Consortium"/>
            <person name="Clark A.G."/>
            <person name="Eisen M.B."/>
            <person name="Smith D.R."/>
            <person name="Bergman C.M."/>
            <person name="Oliver B."/>
            <person name="Markow T.A."/>
            <person name="Kaufman T.C."/>
            <person name="Kellis M."/>
            <person name="Gelbart W."/>
            <person name="Iyer V.N."/>
            <person name="Pollard D.A."/>
            <person name="Sackton T.B."/>
            <person name="Larracuente A.M."/>
            <person name="Singh N.D."/>
            <person name="Abad J.P."/>
            <person name="Abt D.N."/>
            <person name="Adryan B."/>
            <person name="Aguade M."/>
            <person name="Akashi H."/>
            <person name="Anderson W.W."/>
            <person name="Aquadro C.F."/>
            <person name="Ardell D.H."/>
            <person name="Arguello R."/>
            <person name="Artieri C.G."/>
            <person name="Barbash D.A."/>
            <person name="Barker D."/>
            <person name="Barsanti P."/>
            <person name="Batterham P."/>
            <person name="Batzoglou S."/>
            <person name="Begun D."/>
            <person name="Bhutkar A."/>
            <person name="Blanco E."/>
            <person name="Bosak S.A."/>
            <person name="Bradley R.K."/>
            <person name="Brand A.D."/>
            <person name="Brent M.R."/>
            <person name="Brooks A.N."/>
            <person name="Brown R.H."/>
            <person name="Butlin R.K."/>
            <person name="Caggese C."/>
            <person name="Calvi B.R."/>
            <person name="Bernardo de Carvalho A."/>
            <person name="Caspi A."/>
            <person name="Castrezana S."/>
            <person name="Celniker S.E."/>
            <person name="Chang J.L."/>
            <person name="Chapple C."/>
            <person name="Chatterji S."/>
            <person name="Chinwalla A."/>
            <person name="Civetta A."/>
            <person name="Clifton S.W."/>
            <person name="Comeron J.M."/>
            <person name="Costello J.C."/>
            <person name="Coyne J.A."/>
            <person name="Daub J."/>
            <person name="David R.G."/>
            <person name="Delcher A.L."/>
            <person name="Delehaunty K."/>
            <person name="Do C.B."/>
            <person name="Ebling H."/>
            <person name="Edwards K."/>
            <person name="Eickbush T."/>
            <person name="Evans J.D."/>
            <person name="Filipski A."/>
            <person name="Findeiss S."/>
            <person name="Freyhult E."/>
            <person name="Fulton L."/>
            <person name="Fulton R."/>
            <person name="Garcia A.C."/>
            <person name="Gardiner A."/>
            <person name="Garfield D.A."/>
            <person name="Garvin B.E."/>
            <person name="Gibson G."/>
            <person name="Gilbert D."/>
            <person name="Gnerre S."/>
            <person name="Godfrey J."/>
            <person name="Good R."/>
            <person name="Gotea V."/>
            <person name="Gravely B."/>
            <person name="Greenberg A.J."/>
            <person name="Griffiths-Jones S."/>
            <person name="Gross S."/>
            <person name="Guigo R."/>
            <person name="Gustafson E.A."/>
            <person name="Haerty W."/>
            <person name="Hahn M.W."/>
            <person name="Halligan D.L."/>
            <person name="Halpern A.L."/>
            <person name="Halter G.M."/>
            <person name="Han M.V."/>
            <person name="Heger A."/>
            <person name="Hillier L."/>
            <person name="Hinrichs A.S."/>
            <person name="Holmes I."/>
            <person name="Hoskins R.A."/>
            <person name="Hubisz M.J."/>
            <person name="Hultmark D."/>
            <person name="Huntley M.A."/>
            <person name="Jaffe D.B."/>
            <person name="Jagadeeshan S."/>
            <person name="Jeck W.R."/>
            <person name="Johnson J."/>
            <person name="Jones C.D."/>
            <person name="Jordan W.C."/>
            <person name="Karpen G.H."/>
            <person name="Kataoka E."/>
            <person name="Keightley P.D."/>
            <person name="Kheradpour P."/>
            <person name="Kirkness E.F."/>
            <person name="Koerich L.B."/>
            <person name="Kristiansen K."/>
            <person name="Kudrna D."/>
            <person name="Kulathinal R.J."/>
            <person name="Kumar S."/>
            <person name="Kwok R."/>
            <person name="Lander E."/>
            <person name="Langley C.H."/>
            <person name="Lapoint R."/>
            <person name="Lazzaro B.P."/>
            <person name="Lee S.J."/>
            <person name="Levesque L."/>
            <person name="Li R."/>
            <person name="Lin C.F."/>
            <person name="Lin M.F."/>
            <person name="Lindblad-Toh K."/>
            <person name="Llopart A."/>
            <person name="Long M."/>
            <person name="Low L."/>
            <person name="Lozovsky E."/>
            <person name="Lu J."/>
            <person name="Luo M."/>
            <person name="Machado C.A."/>
            <person name="Makalowski W."/>
            <person name="Marzo M."/>
            <person name="Matsuda M."/>
            <person name="Matzkin L."/>
            <person name="McAllister B."/>
            <person name="McBride C.S."/>
            <person name="McKernan B."/>
            <person name="McKernan K."/>
            <person name="Mendez-Lago M."/>
            <person name="Minx P."/>
            <person name="Mollenhauer M.U."/>
            <person name="Montooth K."/>
            <person name="Mount S.M."/>
            <person name="Mu X."/>
            <person name="Myers E."/>
            <person name="Negre B."/>
            <person name="Newfeld S."/>
            <person name="Nielsen R."/>
            <person name="Noor M.A."/>
            <person name="O'Grady P."/>
            <person name="Pachter L."/>
            <person name="Papaceit M."/>
            <person name="Parisi M.J."/>
            <person name="Parisi M."/>
            <person name="Parts L."/>
            <person name="Pedersen J.S."/>
            <person name="Pesole G."/>
            <person name="Phillippy A.M."/>
            <person name="Ponting C.P."/>
            <person name="Pop M."/>
            <person name="Porcelli D."/>
            <person name="Powell J.R."/>
            <person name="Prohaska S."/>
            <person name="Pruitt K."/>
            <person name="Puig M."/>
            <person name="Quesneville H."/>
            <person name="Ram K.R."/>
            <person name="Rand D."/>
            <person name="Rasmussen M.D."/>
            <person name="Reed L.K."/>
            <person name="Reenan R."/>
            <person name="Reily A."/>
            <person name="Remington K.A."/>
            <person name="Rieger T.T."/>
            <person name="Ritchie M.G."/>
            <person name="Robin C."/>
            <person name="Rogers Y.H."/>
            <person name="Rohde C."/>
            <person name="Rozas J."/>
            <person name="Rubenfield M.J."/>
            <person name="Ruiz A."/>
            <person name="Russo S."/>
            <person name="Salzberg S.L."/>
            <person name="Sanchez-Gracia A."/>
            <person name="Saranga D.J."/>
            <person name="Sato H."/>
            <person name="Schaeffer S.W."/>
            <person name="Schatz M.C."/>
            <person name="Schlenke T."/>
            <person name="Schwartz R."/>
            <person name="Segarra C."/>
            <person name="Singh R.S."/>
            <person name="Sirot L."/>
            <person name="Sirota M."/>
            <person name="Sisneros N.B."/>
            <person name="Smith C.D."/>
            <person name="Smith T.F."/>
            <person name="Spieth J."/>
            <person name="Stage D.E."/>
            <person name="Stark A."/>
            <person name="Stephan W."/>
            <person name="Strausberg R.L."/>
            <person name="Strempel S."/>
            <person name="Sturgill D."/>
            <person name="Sutton G."/>
            <person name="Sutton G.G."/>
            <person name="Tao W."/>
            <person name="Teichmann S."/>
            <person name="Tobari Y.N."/>
            <person name="Tomimura Y."/>
            <person name="Tsolas J.M."/>
            <person name="Valente V.L."/>
            <person name="Venter E."/>
            <person name="Venter J.C."/>
            <person name="Vicario S."/>
            <person name="Vieira F.G."/>
            <person name="Vilella A.J."/>
            <person name="Villasante A."/>
            <person name="Walenz B."/>
            <person name="Wang J."/>
            <person name="Wasserman M."/>
            <person name="Watts T."/>
            <person name="Wilson D."/>
            <person name="Wilson R.K."/>
            <person name="Wing R.A."/>
            <person name="Wolfner M.F."/>
            <person name="Wong A."/>
            <person name="Wong G.K."/>
            <person name="Wu C.I."/>
            <person name="Wu G."/>
            <person name="Yamamoto D."/>
            <person name="Yang H.P."/>
            <person name="Yang S.P."/>
            <person name="Yorke J.A."/>
            <person name="Yoshida K."/>
            <person name="Zdobnov E."/>
            <person name="Zhang P."/>
            <person name="Zhang Y."/>
            <person name="Zimin A.V."/>
            <person name="Baldwin J."/>
            <person name="Abdouelleil A."/>
            <person name="Abdulkadir J."/>
            <person name="Abebe A."/>
            <person name="Abera B."/>
            <person name="Abreu J."/>
            <person name="Acer S.C."/>
            <person name="Aftuck L."/>
            <person name="Alexander A."/>
            <person name="An P."/>
            <person name="Anderson E."/>
            <person name="Anderson S."/>
            <person name="Arachi H."/>
            <person name="Azer M."/>
            <person name="Bachantsang P."/>
            <person name="Barry A."/>
            <person name="Bayul T."/>
            <person name="Berlin A."/>
            <person name="Bessette D."/>
            <person name="Bloom T."/>
            <person name="Blye J."/>
            <person name="Boguslavskiy L."/>
            <person name="Bonnet C."/>
            <person name="Boukhgalter B."/>
            <person name="Bourzgui I."/>
            <person name="Brown A."/>
            <person name="Cahill P."/>
            <person name="Channer S."/>
            <person name="Cheshatsang Y."/>
            <person name="Chuda L."/>
            <person name="Citroen M."/>
            <person name="Collymore A."/>
            <person name="Cooke P."/>
            <person name="Costello M."/>
            <person name="D'Aco K."/>
            <person name="Daza R."/>
            <person name="De Haan G."/>
            <person name="DeGray S."/>
            <person name="DeMaso C."/>
            <person name="Dhargay N."/>
            <person name="Dooley K."/>
            <person name="Dooley E."/>
            <person name="Doricent M."/>
            <person name="Dorje P."/>
            <person name="Dorjee K."/>
            <person name="Dupes A."/>
            <person name="Elong R."/>
            <person name="Falk J."/>
            <person name="Farina A."/>
            <person name="Faro S."/>
            <person name="Ferguson D."/>
            <person name="Fisher S."/>
            <person name="Foley C.D."/>
            <person name="Franke A."/>
            <person name="Friedrich D."/>
            <person name="Gadbois L."/>
            <person name="Gearin G."/>
            <person name="Gearin C.R."/>
            <person name="Giannoukos G."/>
            <person name="Goode T."/>
            <person name="Graham J."/>
            <person name="Grandbois E."/>
            <person name="Grewal S."/>
            <person name="Gyaltsen K."/>
            <person name="Hafez N."/>
            <person name="Hagos B."/>
            <person name="Hall J."/>
            <person name="Henson C."/>
            <person name="Hollinger A."/>
            <person name="Honan T."/>
            <person name="Huard M.D."/>
            <person name="Hughes L."/>
            <person name="Hurhula B."/>
            <person name="Husby M.E."/>
            <person name="Kamat A."/>
            <person name="Kanga B."/>
            <person name="Kashin S."/>
            <person name="Khazanovich D."/>
            <person name="Kisner P."/>
            <person name="Lance K."/>
            <person name="Lara M."/>
            <person name="Lee W."/>
            <person name="Lennon N."/>
            <person name="Letendre F."/>
            <person name="LeVine R."/>
            <person name="Lipovsky A."/>
            <person name="Liu X."/>
            <person name="Liu J."/>
            <person name="Liu S."/>
            <person name="Lokyitsang T."/>
            <person name="Lokyitsang Y."/>
            <person name="Lubonja R."/>
            <person name="Lui A."/>
            <person name="MacDonald P."/>
            <person name="Magnisalis V."/>
            <person name="Maru K."/>
            <person name="Matthews C."/>
            <person name="McCusker W."/>
            <person name="McDonough S."/>
            <person name="Mehta T."/>
            <person name="Meldrim J."/>
            <person name="Meneus L."/>
            <person name="Mihai O."/>
            <person name="Mihalev A."/>
            <person name="Mihova T."/>
            <person name="Mittelman R."/>
            <person name="Mlenga V."/>
            <person name="Montmayeur A."/>
            <person name="Mulrain L."/>
            <person name="Navidi A."/>
            <person name="Naylor J."/>
            <person name="Negash T."/>
            <person name="Nguyen T."/>
            <person name="Nguyen N."/>
            <person name="Nicol R."/>
            <person name="Norbu C."/>
            <person name="Norbu N."/>
            <person name="Novod N."/>
            <person name="O'Neill B."/>
            <person name="Osman S."/>
            <person name="Markiewicz E."/>
            <person name="Oyono O.L."/>
            <person name="Patti C."/>
            <person name="Phunkhang P."/>
            <person name="Pierre F."/>
            <person name="Priest M."/>
            <person name="Raghuraman S."/>
            <person name="Rege F."/>
            <person name="Reyes R."/>
            <person name="Rise C."/>
            <person name="Rogov P."/>
            <person name="Ross K."/>
            <person name="Ryan E."/>
            <person name="Settipalli S."/>
            <person name="Shea T."/>
            <person name="Sherpa N."/>
            <person name="Shi L."/>
            <person name="Shih D."/>
            <person name="Sparrow T."/>
            <person name="Spaulding J."/>
            <person name="Stalker J."/>
            <person name="Stange-Thomann N."/>
            <person name="Stavropoulos S."/>
            <person name="Stone C."/>
            <person name="Strader C."/>
            <person name="Tesfaye S."/>
            <person name="Thomson T."/>
            <person name="Thoulutsang Y."/>
            <person name="Thoulutsang D."/>
            <person name="Topham K."/>
            <person name="Topping I."/>
            <person name="Tsamla T."/>
            <person name="Vassiliev H."/>
            <person name="Vo A."/>
            <person name="Wangchuk T."/>
            <person name="Wangdi T."/>
            <person name="Weiand M."/>
            <person name="Wilkinson J."/>
            <person name="Wilson A."/>
            <person name="Yadav S."/>
            <person name="Young G."/>
            <person name="Yu Q."/>
            <person name="Zembek L."/>
            <person name="Zhong D."/>
            <person name="Zimmer A."/>
            <person name="Zwirko Z."/>
            <person name="Jaffe D.B."/>
            <person name="Alvarez P."/>
            <person name="Brockman W."/>
            <person name="Butler J."/>
            <person name="Chin C."/>
            <person name="Gnerre S."/>
            <person name="Grabherr M."/>
            <person name="Kleber M."/>
            <person name="Mauceli E."/>
            <person name="MacCallum I."/>
        </authorList>
    </citation>
    <scope>NUCLEOTIDE SEQUENCE [LARGE SCALE GENOMIC DNA]</scope>
    <source>
        <strain evidence="3">white501</strain>
    </source>
</reference>
<keyword evidence="1" id="KW-0472">Membrane</keyword>
<evidence type="ECO:0000313" key="2">
    <source>
        <dbReference type="EMBL" id="EDX10098.1"/>
    </source>
</evidence>
<keyword evidence="3" id="KW-1185">Reference proteome</keyword>